<keyword evidence="2" id="KW-1185">Reference proteome</keyword>
<evidence type="ECO:0000313" key="1">
    <source>
        <dbReference type="EMBL" id="EFG07212.1"/>
    </source>
</evidence>
<sequence length="30" mass="3648">MEPWILNECDHQYEQWSGAQRCIKCGHTQR</sequence>
<accession>E2Q688</accession>
<gene>
    <name evidence="1" type="ORF">SCLAV_2139</name>
</gene>
<reference evidence="1 2" key="1">
    <citation type="journal article" date="2010" name="Genome Biol. Evol.">
        <title>The sequence of a 1.8-mb bacterial linear plasmid reveals a rich evolutionary reservoir of secondary metabolic pathways.</title>
        <authorList>
            <person name="Medema M.H."/>
            <person name="Trefzer A."/>
            <person name="Kovalchuk A."/>
            <person name="van den Berg M."/>
            <person name="Mueller U."/>
            <person name="Heijne W."/>
            <person name="Wu L."/>
            <person name="Alam M.T."/>
            <person name="Ronning C.M."/>
            <person name="Nierman W.C."/>
            <person name="Bovenberg R.A.L."/>
            <person name="Breitling R."/>
            <person name="Takano E."/>
        </authorList>
    </citation>
    <scope>NUCLEOTIDE SEQUENCE [LARGE SCALE GENOMIC DNA]</scope>
    <source>
        <strain evidence="2">ATCC 27064 / DSM 738 / JCM 4710 / NBRC 13307 / NCIMB 12785 / NRRL 3585 / VKM Ac-602</strain>
    </source>
</reference>
<proteinExistence type="predicted"/>
<organism evidence="1 2">
    <name type="scientific">Streptomyces clavuligerus</name>
    <dbReference type="NCBI Taxonomy" id="1901"/>
    <lineage>
        <taxon>Bacteria</taxon>
        <taxon>Bacillati</taxon>
        <taxon>Actinomycetota</taxon>
        <taxon>Actinomycetes</taxon>
        <taxon>Kitasatosporales</taxon>
        <taxon>Streptomycetaceae</taxon>
        <taxon>Streptomyces</taxon>
    </lineage>
</organism>
<dbReference type="AlphaFoldDB" id="E2Q688"/>
<dbReference type="EMBL" id="CM000913">
    <property type="protein sequence ID" value="EFG07212.1"/>
    <property type="molecule type" value="Genomic_DNA"/>
</dbReference>
<name>E2Q688_STRCL</name>
<dbReference type="Proteomes" id="UP000002357">
    <property type="component" value="Chromosome"/>
</dbReference>
<protein>
    <submittedName>
        <fullName evidence="1">Uncharacterized protein</fullName>
    </submittedName>
</protein>
<evidence type="ECO:0000313" key="2">
    <source>
        <dbReference type="Proteomes" id="UP000002357"/>
    </source>
</evidence>